<keyword evidence="3" id="KW-1185">Reference proteome</keyword>
<protein>
    <recommendedName>
        <fullName evidence="4">Restriction endonuclease</fullName>
    </recommendedName>
</protein>
<accession>A0A9P8RRD8</accession>
<comment type="caution">
    <text evidence="2">The sequence shown here is derived from an EMBL/GenBank/DDBJ whole genome shotgun (WGS) entry which is preliminary data.</text>
</comment>
<evidence type="ECO:0000313" key="2">
    <source>
        <dbReference type="EMBL" id="KAH0562515.1"/>
    </source>
</evidence>
<dbReference type="EMBL" id="JAGHQM010000333">
    <property type="protein sequence ID" value="KAH0562515.1"/>
    <property type="molecule type" value="Genomic_DNA"/>
</dbReference>
<proteinExistence type="predicted"/>
<organism evidence="2 3">
    <name type="scientific">Trichoglossum hirsutum</name>
    <dbReference type="NCBI Taxonomy" id="265104"/>
    <lineage>
        <taxon>Eukaryota</taxon>
        <taxon>Fungi</taxon>
        <taxon>Dikarya</taxon>
        <taxon>Ascomycota</taxon>
        <taxon>Pezizomycotina</taxon>
        <taxon>Geoglossomycetes</taxon>
        <taxon>Geoglossales</taxon>
        <taxon>Geoglossaceae</taxon>
        <taxon>Trichoglossum</taxon>
    </lineage>
</organism>
<evidence type="ECO:0008006" key="4">
    <source>
        <dbReference type="Google" id="ProtNLM"/>
    </source>
</evidence>
<gene>
    <name evidence="2" type="ORF">GP486_002790</name>
</gene>
<evidence type="ECO:0000256" key="1">
    <source>
        <dbReference type="SAM" id="MobiDB-lite"/>
    </source>
</evidence>
<evidence type="ECO:0000313" key="3">
    <source>
        <dbReference type="Proteomes" id="UP000750711"/>
    </source>
</evidence>
<sequence length="350" mass="40170">MSVEKASLKLSAAAAKVVDAFRRHGDGRLDKSQSEYQLKRQEYSEVLDYLEQDLSLKGWVDRKLRYNYDPRTGLLEICMHTQIHEYLTQTVVSEIYKCIRQFSTQPTVPFALLTLLKTITPGGCNDVISVDDPLHNQSPDAQFTRMGDCFPGVVIETGYLQKAKNIGKKADEYIMMSNGGIRMVIGFDAVYRSNNQGFDIVSIWRPQRGQDQKGRFFRTECILNRKPFRNAKTKTPINSDYALIIPLDAFVDPYILRAYSIPSSDHTTAIVTIPFATLARYLTEAEIFQMHCSTGWRPVVPEEEKRRRPSTPPETSTTEDENTWMMEERRREKAEEEDETYEEKSSSSSE</sequence>
<dbReference type="Proteomes" id="UP000750711">
    <property type="component" value="Unassembled WGS sequence"/>
</dbReference>
<name>A0A9P8RRD8_9PEZI</name>
<dbReference type="AlphaFoldDB" id="A0A9P8RRD8"/>
<feature type="region of interest" description="Disordered" evidence="1">
    <location>
        <begin position="301"/>
        <end position="350"/>
    </location>
</feature>
<reference evidence="2" key="1">
    <citation type="submission" date="2021-03" db="EMBL/GenBank/DDBJ databases">
        <title>Comparative genomics and phylogenomic investigation of the class Geoglossomycetes provide insights into ecological specialization and systematics.</title>
        <authorList>
            <person name="Melie T."/>
            <person name="Pirro S."/>
            <person name="Miller A.N."/>
            <person name="Quandt A."/>
        </authorList>
    </citation>
    <scope>NUCLEOTIDE SEQUENCE</scope>
    <source>
        <strain evidence="2">CAQ_001_2017</strain>
    </source>
</reference>